<organism evidence="2">
    <name type="scientific">Cacopsylla melanoneura</name>
    <dbReference type="NCBI Taxonomy" id="428564"/>
    <lineage>
        <taxon>Eukaryota</taxon>
        <taxon>Metazoa</taxon>
        <taxon>Ecdysozoa</taxon>
        <taxon>Arthropoda</taxon>
        <taxon>Hexapoda</taxon>
        <taxon>Insecta</taxon>
        <taxon>Pterygota</taxon>
        <taxon>Neoptera</taxon>
        <taxon>Paraneoptera</taxon>
        <taxon>Hemiptera</taxon>
        <taxon>Sternorrhyncha</taxon>
        <taxon>Psylloidea</taxon>
        <taxon>Psyllidae</taxon>
        <taxon>Psyllinae</taxon>
        <taxon>Cacopsylla</taxon>
    </lineage>
</organism>
<dbReference type="EMBL" id="HBUF01647150">
    <property type="protein sequence ID" value="CAG6786155.1"/>
    <property type="molecule type" value="Transcribed_RNA"/>
</dbReference>
<reference evidence="2" key="1">
    <citation type="submission" date="2021-05" db="EMBL/GenBank/DDBJ databases">
        <authorList>
            <person name="Alioto T."/>
            <person name="Alioto T."/>
            <person name="Gomez Garrido J."/>
        </authorList>
    </citation>
    <scope>NUCLEOTIDE SEQUENCE</scope>
</reference>
<dbReference type="Gene3D" id="2.60.40.10">
    <property type="entry name" value="Immunoglobulins"/>
    <property type="match status" value="1"/>
</dbReference>
<proteinExistence type="predicted"/>
<dbReference type="InterPro" id="IPR013783">
    <property type="entry name" value="Ig-like_fold"/>
</dbReference>
<dbReference type="SMART" id="SM00409">
    <property type="entry name" value="IG"/>
    <property type="match status" value="1"/>
</dbReference>
<dbReference type="InterPro" id="IPR007110">
    <property type="entry name" value="Ig-like_dom"/>
</dbReference>
<feature type="domain" description="Ig-like" evidence="1">
    <location>
        <begin position="5"/>
        <end position="95"/>
    </location>
</feature>
<name>A0A8D9BPB9_9HEMI</name>
<dbReference type="SMART" id="SM00408">
    <property type="entry name" value="IGc2"/>
    <property type="match status" value="1"/>
</dbReference>
<dbReference type="SUPFAM" id="SSF48726">
    <property type="entry name" value="Immunoglobulin"/>
    <property type="match status" value="1"/>
</dbReference>
<evidence type="ECO:0000313" key="2">
    <source>
        <dbReference type="EMBL" id="CAG6786157.1"/>
    </source>
</evidence>
<dbReference type="Pfam" id="PF13927">
    <property type="entry name" value="Ig_3"/>
    <property type="match status" value="1"/>
</dbReference>
<dbReference type="AlphaFoldDB" id="A0A8D9BPB9"/>
<dbReference type="EMBL" id="HBUF01647151">
    <property type="protein sequence ID" value="CAG6786157.1"/>
    <property type="molecule type" value="Transcribed_RNA"/>
</dbReference>
<evidence type="ECO:0000259" key="1">
    <source>
        <dbReference type="PROSITE" id="PS50835"/>
    </source>
</evidence>
<dbReference type="InterPro" id="IPR003598">
    <property type="entry name" value="Ig_sub2"/>
</dbReference>
<dbReference type="InterPro" id="IPR003599">
    <property type="entry name" value="Ig_sub"/>
</dbReference>
<protein>
    <submittedName>
        <fullName evidence="2">Down syndrome cell adhesion molecule-like protein Dscam2</fullName>
    </submittedName>
</protein>
<dbReference type="InterPro" id="IPR036179">
    <property type="entry name" value="Ig-like_dom_sf"/>
</dbReference>
<dbReference type="PROSITE" id="PS50835">
    <property type="entry name" value="IG_LIKE"/>
    <property type="match status" value="1"/>
</dbReference>
<sequence length="135" mass="14969">MSVSPRIVPFSFEEPIFAGQAAQVSCLVSEGDAPIQITWNFANAEIPKDFGVDVQKMGKRGSALIFESADARHRGNYTCLAANSAATTQYTTVLNVHGNCKYIYTLPRNMSVNLHIFSIRTSTFFYVCLSIKFFV</sequence>
<accession>A0A8D9BPB9</accession>
<dbReference type="FunFam" id="2.60.40.10:FF:000333">
    <property type="entry name" value="Down syndrome cell adhesion molecule"/>
    <property type="match status" value="1"/>
</dbReference>